<dbReference type="AlphaFoldDB" id="A0A0K6IS64"/>
<gene>
    <name evidence="2" type="ORF">Ga0061065_11562</name>
</gene>
<keyword evidence="1" id="KW-1133">Transmembrane helix</keyword>
<evidence type="ECO:0000313" key="3">
    <source>
        <dbReference type="Proteomes" id="UP000182769"/>
    </source>
</evidence>
<organism evidence="2 3">
    <name type="scientific">Marinomonas fungiae</name>
    <dbReference type="NCBI Taxonomy" id="1137284"/>
    <lineage>
        <taxon>Bacteria</taxon>
        <taxon>Pseudomonadati</taxon>
        <taxon>Pseudomonadota</taxon>
        <taxon>Gammaproteobacteria</taxon>
        <taxon>Oceanospirillales</taxon>
        <taxon>Oceanospirillaceae</taxon>
        <taxon>Marinomonas</taxon>
    </lineage>
</organism>
<keyword evidence="1" id="KW-0812">Transmembrane</keyword>
<keyword evidence="1" id="KW-0472">Membrane</keyword>
<sequence length="853" mass="96767">MATLSLRARFKRNAIAPFILATVFLCALVWVMDFFTQRDYAAAALQHRVQALRMSFSAYLDRANFEVKYLSEQVSDGESLDALFQLHDVLFFGGLDFFYIEKEDGQIMEDPRVRLYTQDAFVSLINGAPIETWHHITSSDQGELLLYKKPLDNNPEGKGSGFFYGFISLNNNLALASDLITSAGADYLRISDVLGKPLLVEKLSGFNEDVDYIRHESIVALPSLGEKFSIEVRYARPLLEAFSRWVLVGCLTVIVAMTVLFWLVMLYAQRIMFLPIAGLPSLGRLETFNFQEFEPLMAQMNHFQVLLKVRDQHLELLLNSLQSAILFCDESARVSSLNEEAKSVFPNFERAKTVFDMTPIACHQSIQRALKGEYGGGFELELSDQNKVYEFQTHTFVNEYGFRSVMLVGKDVSEVRRLRWNLTQRFPKHVLDRPQPPYSLLIEELECQAAWLKQSPQAASTWFFAINELLHSIAETDESAHALMSLGQMVCEQQDAIEQRLLLNNNQCQFKIELTLENAVKQFRWTQEHRALVTVALMHCYHSTISGRYIDIGWDRYGLLIKVYGAEETTPALDWLRKEYPKLIKGRFEQAVGGRVQFTAALTPEHHLEPLSATDQCVSFIKNDFPESGRVLDALTAAGLKVDVFSSFSEFFGSSKSYRHSYDAMFVALGDEALALESVNKLRASSGRDVLPIIYIATNKQVLLDESHTLLLHQLMPYRLVTQMASLEGLAPISLGDWATHETNFIIVGGSDLSQVIWQSELSANDFIARREKDVANLVSVLRHTNPVVILVLDKDTARKALKLHLVKLVNTKWFVLEDFSERPDTMPFIDIGGQLPNDSAIDMLRQTLKRKG</sequence>
<feature type="transmembrane region" description="Helical" evidence="1">
    <location>
        <begin position="245"/>
        <end position="268"/>
    </location>
</feature>
<proteinExistence type="predicted"/>
<dbReference type="SUPFAM" id="SSF103190">
    <property type="entry name" value="Sensory domain-like"/>
    <property type="match status" value="1"/>
</dbReference>
<evidence type="ECO:0000313" key="2">
    <source>
        <dbReference type="EMBL" id="CUB06147.1"/>
    </source>
</evidence>
<feature type="transmembrane region" description="Helical" evidence="1">
    <location>
        <begin position="14"/>
        <end position="35"/>
    </location>
</feature>
<accession>A0A0K6IS64</accession>
<keyword evidence="3" id="KW-1185">Reference proteome</keyword>
<dbReference type="InterPro" id="IPR029151">
    <property type="entry name" value="Sensor-like_sf"/>
</dbReference>
<reference evidence="3" key="1">
    <citation type="submission" date="2015-08" db="EMBL/GenBank/DDBJ databases">
        <authorList>
            <person name="Varghese N."/>
        </authorList>
    </citation>
    <scope>NUCLEOTIDE SEQUENCE [LARGE SCALE GENOMIC DNA]</scope>
    <source>
        <strain evidence="3">JCM 18476</strain>
    </source>
</reference>
<evidence type="ECO:0000256" key="1">
    <source>
        <dbReference type="SAM" id="Phobius"/>
    </source>
</evidence>
<evidence type="ECO:0008006" key="4">
    <source>
        <dbReference type="Google" id="ProtNLM"/>
    </source>
</evidence>
<dbReference type="STRING" id="1137284.GCA_001418205_03421"/>
<protein>
    <recommendedName>
        <fullName evidence="4">LuxQ periplasmic domain-containing protein</fullName>
    </recommendedName>
</protein>
<name>A0A0K6IS64_9GAMM</name>
<dbReference type="InterPro" id="IPR043056">
    <property type="entry name" value="LuxQ-periplasm_N"/>
</dbReference>
<dbReference type="Proteomes" id="UP000182769">
    <property type="component" value="Unassembled WGS sequence"/>
</dbReference>
<dbReference type="EMBL" id="CYHG01000015">
    <property type="protein sequence ID" value="CUB06147.1"/>
    <property type="molecule type" value="Genomic_DNA"/>
</dbReference>
<dbReference type="Gene3D" id="3.30.450.220">
    <property type="entry name" value="LuxQ periplasmic domain, N-terminal subdomain"/>
    <property type="match status" value="1"/>
</dbReference>